<dbReference type="GO" id="GO:0022857">
    <property type="term" value="F:transmembrane transporter activity"/>
    <property type="evidence" value="ECO:0007669"/>
    <property type="project" value="InterPro"/>
</dbReference>
<reference evidence="9" key="2">
    <citation type="journal article" date="2021" name="PeerJ">
        <title>Extensive microbial diversity within the chicken gut microbiome revealed by metagenomics and culture.</title>
        <authorList>
            <person name="Gilroy R."/>
            <person name="Ravi A."/>
            <person name="Getino M."/>
            <person name="Pursley I."/>
            <person name="Horton D.L."/>
            <person name="Alikhan N.F."/>
            <person name="Baker D."/>
            <person name="Gharbi K."/>
            <person name="Hall N."/>
            <person name="Watson M."/>
            <person name="Adriaenssens E.M."/>
            <person name="Foster-Nyarko E."/>
            <person name="Jarju S."/>
            <person name="Secka A."/>
            <person name="Antonio M."/>
            <person name="Oren A."/>
            <person name="Chaudhuri R.R."/>
            <person name="La Ragione R."/>
            <person name="Hildebrand F."/>
            <person name="Pallen M.J."/>
        </authorList>
    </citation>
    <scope>NUCLEOTIDE SEQUENCE</scope>
    <source>
        <strain evidence="9">ChiSjej1B19-7085</strain>
    </source>
</reference>
<dbReference type="GO" id="GO:0015744">
    <property type="term" value="P:succinate transport"/>
    <property type="evidence" value="ECO:0007669"/>
    <property type="project" value="TreeGrafter"/>
</dbReference>
<feature type="transmembrane region" description="Helical" evidence="7">
    <location>
        <begin position="199"/>
        <end position="217"/>
    </location>
</feature>
<evidence type="ECO:0000256" key="1">
    <source>
        <dbReference type="ARBA" id="ARBA00004651"/>
    </source>
</evidence>
<evidence type="ECO:0000256" key="4">
    <source>
        <dbReference type="ARBA" id="ARBA00022989"/>
    </source>
</evidence>
<evidence type="ECO:0000256" key="5">
    <source>
        <dbReference type="ARBA" id="ARBA00023136"/>
    </source>
</evidence>
<name>A0A9D1J1Y3_9FIRM</name>
<evidence type="ECO:0000256" key="3">
    <source>
        <dbReference type="ARBA" id="ARBA00022692"/>
    </source>
</evidence>
<evidence type="ECO:0000259" key="8">
    <source>
        <dbReference type="Pfam" id="PF06738"/>
    </source>
</evidence>
<reference evidence="9" key="1">
    <citation type="submission" date="2020-10" db="EMBL/GenBank/DDBJ databases">
        <authorList>
            <person name="Gilroy R."/>
        </authorList>
    </citation>
    <scope>NUCLEOTIDE SEQUENCE</scope>
    <source>
        <strain evidence="9">ChiSjej1B19-7085</strain>
    </source>
</reference>
<keyword evidence="3 7" id="KW-0812">Transmembrane</keyword>
<organism evidence="9 10">
    <name type="scientific">Candidatus Gallacutalibacter pullicola</name>
    <dbReference type="NCBI Taxonomy" id="2840830"/>
    <lineage>
        <taxon>Bacteria</taxon>
        <taxon>Bacillati</taxon>
        <taxon>Bacillota</taxon>
        <taxon>Clostridia</taxon>
        <taxon>Eubacteriales</taxon>
        <taxon>Candidatus Gallacutalibacter</taxon>
    </lineage>
</organism>
<comment type="subcellular location">
    <subcellularLocation>
        <location evidence="1">Cell membrane</location>
        <topology evidence="1">Multi-pass membrane protein</topology>
    </subcellularLocation>
</comment>
<evidence type="ECO:0000256" key="6">
    <source>
        <dbReference type="ARBA" id="ARBA00034125"/>
    </source>
</evidence>
<evidence type="ECO:0000313" key="10">
    <source>
        <dbReference type="Proteomes" id="UP000886785"/>
    </source>
</evidence>
<dbReference type="Proteomes" id="UP000886785">
    <property type="component" value="Unassembled WGS sequence"/>
</dbReference>
<dbReference type="AlphaFoldDB" id="A0A9D1J1Y3"/>
<feature type="transmembrane region" description="Helical" evidence="7">
    <location>
        <begin position="118"/>
        <end position="138"/>
    </location>
</feature>
<keyword evidence="4 7" id="KW-1133">Transmembrane helix</keyword>
<sequence length="259" mass="27553">MEETQGIDCQRLLELTADLGYLLLENGAEIYRVEESMERIFAVYGVTGDVFAIPTCIVATVLDAQGKPVTVTRRIRTRINNFDKVMRLNSLSRKICAEKPGLESYEDQLNQVKNAPVYPAWVSVPAVAGISLAFTLFFGGTLRDGICSGVLGIVLQLIVLGMGRLKSNQFFTDIVASGICAGLTMLAVEMGLGDNADMIIIGLFMNLVPGIAMTNAVRDIIAGDLVAGSAKVTEALMIGIALALGAGIAISCSRYLGGL</sequence>
<dbReference type="InterPro" id="IPR010619">
    <property type="entry name" value="ThrE-like_N"/>
</dbReference>
<keyword evidence="5 7" id="KW-0472">Membrane</keyword>
<protein>
    <submittedName>
        <fullName evidence="9">Threonine/serine exporter family protein</fullName>
    </submittedName>
</protein>
<evidence type="ECO:0000313" key="9">
    <source>
        <dbReference type="EMBL" id="HIR57549.1"/>
    </source>
</evidence>
<feature type="transmembrane region" description="Helical" evidence="7">
    <location>
        <begin position="174"/>
        <end position="192"/>
    </location>
</feature>
<feature type="transmembrane region" description="Helical" evidence="7">
    <location>
        <begin position="145"/>
        <end position="162"/>
    </location>
</feature>
<accession>A0A9D1J1Y3</accession>
<comment type="caution">
    <text evidence="9">The sequence shown here is derived from an EMBL/GenBank/DDBJ whole genome shotgun (WGS) entry which is preliminary data.</text>
</comment>
<dbReference type="PANTHER" id="PTHR34390">
    <property type="entry name" value="UPF0442 PROTEIN YJJB-RELATED"/>
    <property type="match status" value="1"/>
</dbReference>
<dbReference type="GO" id="GO:0005886">
    <property type="term" value="C:plasma membrane"/>
    <property type="evidence" value="ECO:0007669"/>
    <property type="project" value="UniProtKB-SubCell"/>
</dbReference>
<evidence type="ECO:0000256" key="2">
    <source>
        <dbReference type="ARBA" id="ARBA00022475"/>
    </source>
</evidence>
<evidence type="ECO:0000256" key="7">
    <source>
        <dbReference type="SAM" id="Phobius"/>
    </source>
</evidence>
<dbReference type="PANTHER" id="PTHR34390:SF2">
    <property type="entry name" value="SUCCINATE TRANSPORTER SUBUNIT YJJP-RELATED"/>
    <property type="match status" value="1"/>
</dbReference>
<dbReference type="Pfam" id="PF06738">
    <property type="entry name" value="ThrE"/>
    <property type="match status" value="1"/>
</dbReference>
<feature type="transmembrane region" description="Helical" evidence="7">
    <location>
        <begin position="237"/>
        <end position="257"/>
    </location>
</feature>
<gene>
    <name evidence="9" type="ORF">IAA54_07745</name>
</gene>
<proteinExistence type="inferred from homology"/>
<keyword evidence="2" id="KW-1003">Cell membrane</keyword>
<comment type="similarity">
    <text evidence="6">Belongs to the ThrE exporter (TC 2.A.79) family.</text>
</comment>
<feature type="domain" description="Threonine/serine exporter-like N-terminal" evidence="8">
    <location>
        <begin position="16"/>
        <end position="251"/>
    </location>
</feature>
<dbReference type="EMBL" id="DVHF01000086">
    <property type="protein sequence ID" value="HIR57549.1"/>
    <property type="molecule type" value="Genomic_DNA"/>
</dbReference>
<dbReference type="InterPro" id="IPR050539">
    <property type="entry name" value="ThrE_Dicarb/AminoAcid_Exp"/>
</dbReference>